<gene>
    <name evidence="8 9" type="primary">LOC106459772</name>
</gene>
<feature type="region of interest" description="Disordered" evidence="5">
    <location>
        <begin position="529"/>
        <end position="560"/>
    </location>
</feature>
<dbReference type="CDD" id="cd22396">
    <property type="entry name" value="KH-I_FUBP_rpt1"/>
    <property type="match status" value="1"/>
</dbReference>
<feature type="compositionally biased region" description="Low complexity" evidence="5">
    <location>
        <begin position="473"/>
        <end position="493"/>
    </location>
</feature>
<dbReference type="CDD" id="cd22399">
    <property type="entry name" value="KH-I_FUBP_rpt4"/>
    <property type="match status" value="1"/>
</dbReference>
<keyword evidence="4" id="KW-0694">RNA-binding</keyword>
<feature type="compositionally biased region" description="Polar residues" evidence="5">
    <location>
        <begin position="495"/>
        <end position="508"/>
    </location>
</feature>
<feature type="region of interest" description="Disordered" evidence="5">
    <location>
        <begin position="33"/>
        <end position="72"/>
    </location>
</feature>
<evidence type="ECO:0000256" key="2">
    <source>
        <dbReference type="ARBA" id="ARBA00022737"/>
    </source>
</evidence>
<dbReference type="InterPro" id="IPR004087">
    <property type="entry name" value="KH_dom"/>
</dbReference>
<feature type="domain" description="K Homology" evidence="6">
    <location>
        <begin position="99"/>
        <end position="169"/>
    </location>
</feature>
<evidence type="ECO:0000313" key="8">
    <source>
        <dbReference type="RefSeq" id="XP_013774879.1"/>
    </source>
</evidence>
<feature type="region of interest" description="Disordered" evidence="5">
    <location>
        <begin position="1"/>
        <end position="20"/>
    </location>
</feature>
<sequence length="670" mass="73050">MTDFKVGSQSTGSFESTGSSAFADALQRARQIAAKFTPSGGDNNSAATGTKRPLENNMDPVTDGAPDPKKPAAVNDPFGAQLAAMKQQISNTASSDSTTIMNEEYKVPDRLVGLIIGRGGEQIMRLQAESGCKIQLSSESEGKLERTCVLTGTKQAVEKVKEMLDQILKRVDIQGQPDEGQIVVDMMIPGNKVGLVIGKGGETIRQLQEQTGAKMIMIQDGPQQTIHDKPLRITGSPSQCEFAKQQVMQLIAGKDQDVSTPRNGDYQYGSGAQEQVMVPKQAVGVVIGKSGETIKRIQQDSGGAKIQFHLAKEDTPGEKLCMVTGNPEQVQKAVEIIHELIHSVMVRDQQFMGRGRGRGRGFDGPGGGPRFGPPGGPGMGRGRPDGDFQEVQYTVPANKCGLVIGKGGETIRNISQQSGAHVELSRAPQPNIHEKVFIIRGAAPQIEQAQHLINEKIDMRPSPGQNGPPPYPSSQYPQPYQQNQQSSQPYAPQGWGNSYQQWQNQPNDPNKDANAAAWAAYYAQYYNQQAQHQTQQPTQAQQPNQQSTQPHQTTHTITAAGGQADYSAAWIEYYRSLGMHREADMIEQQTRGNQQVIQQYGQETSEQYGQQPQPTAATHQGQGQVPATQASQNHPTGVTTPSTEQQWQYSQQAPYNQQPNQYQGYGYSQQ</sequence>
<reference evidence="8 9" key="1">
    <citation type="submission" date="2025-05" db="UniProtKB">
        <authorList>
            <consortium name="RefSeq"/>
        </authorList>
    </citation>
    <scope>IDENTIFICATION</scope>
    <source>
        <tissue evidence="8 9">Muscle</tissue>
    </source>
</reference>
<evidence type="ECO:0000256" key="1">
    <source>
        <dbReference type="ARBA" id="ARBA00004123"/>
    </source>
</evidence>
<feature type="region of interest" description="Disordered" evidence="5">
    <location>
        <begin position="600"/>
        <end position="670"/>
    </location>
</feature>
<dbReference type="RefSeq" id="XP_013774880.1">
    <property type="nucleotide sequence ID" value="XM_013919426.2"/>
</dbReference>
<evidence type="ECO:0000256" key="5">
    <source>
        <dbReference type="SAM" id="MobiDB-lite"/>
    </source>
</evidence>
<dbReference type="InterPro" id="IPR036612">
    <property type="entry name" value="KH_dom_type_1_sf"/>
</dbReference>
<feature type="compositionally biased region" description="Low complexity" evidence="5">
    <location>
        <begin position="645"/>
        <end position="670"/>
    </location>
</feature>
<feature type="compositionally biased region" description="Polar residues" evidence="5">
    <location>
        <begin position="7"/>
        <end position="20"/>
    </location>
</feature>
<keyword evidence="3" id="KW-0539">Nucleus</keyword>
<dbReference type="RefSeq" id="XP_013774879.1">
    <property type="nucleotide sequence ID" value="XM_013919425.2"/>
</dbReference>
<dbReference type="InterPro" id="IPR004088">
    <property type="entry name" value="KH_dom_type_1"/>
</dbReference>
<evidence type="ECO:0000256" key="3">
    <source>
        <dbReference type="ARBA" id="ARBA00023242"/>
    </source>
</evidence>
<dbReference type="Proteomes" id="UP000694941">
    <property type="component" value="Unplaced"/>
</dbReference>
<dbReference type="Pfam" id="PF09005">
    <property type="entry name" value="FUBP_C"/>
    <property type="match status" value="1"/>
</dbReference>
<feature type="domain" description="K Homology" evidence="6">
    <location>
        <begin position="180"/>
        <end position="252"/>
    </location>
</feature>
<feature type="domain" description="K Homology" evidence="6">
    <location>
        <begin position="387"/>
        <end position="458"/>
    </location>
</feature>
<dbReference type="Gene3D" id="3.30.1370.10">
    <property type="entry name" value="K Homology domain, type 1"/>
    <property type="match status" value="4"/>
</dbReference>
<feature type="domain" description="K Homology" evidence="6">
    <location>
        <begin position="270"/>
        <end position="342"/>
    </location>
</feature>
<feature type="compositionally biased region" description="Polar residues" evidence="5">
    <location>
        <begin position="600"/>
        <end position="644"/>
    </location>
</feature>
<dbReference type="PROSITE" id="PS50084">
    <property type="entry name" value="KH_TYPE_1"/>
    <property type="match status" value="4"/>
</dbReference>
<dbReference type="SUPFAM" id="SSF54791">
    <property type="entry name" value="Eukaryotic type KH-domain (KH-domain type I)"/>
    <property type="match status" value="4"/>
</dbReference>
<feature type="region of interest" description="Disordered" evidence="5">
    <location>
        <begin position="458"/>
        <end position="512"/>
    </location>
</feature>
<keyword evidence="2" id="KW-0677">Repeat</keyword>
<protein>
    <submittedName>
        <fullName evidence="8 9">Far upstream element-binding protein 1-like isoform X1</fullName>
    </submittedName>
</protein>
<evidence type="ECO:0000313" key="9">
    <source>
        <dbReference type="RefSeq" id="XP_013774880.1"/>
    </source>
</evidence>
<dbReference type="GeneID" id="106459772"/>
<name>A0ABM1B4W0_LIMPO</name>
<feature type="region of interest" description="Disordered" evidence="5">
    <location>
        <begin position="359"/>
        <end position="387"/>
    </location>
</feature>
<evidence type="ECO:0000256" key="4">
    <source>
        <dbReference type="PROSITE-ProRule" id="PRU00117"/>
    </source>
</evidence>
<evidence type="ECO:0000259" key="6">
    <source>
        <dbReference type="SMART" id="SM00322"/>
    </source>
</evidence>
<organism evidence="7 9">
    <name type="scientific">Limulus polyphemus</name>
    <name type="common">Atlantic horseshoe crab</name>
    <dbReference type="NCBI Taxonomy" id="6850"/>
    <lineage>
        <taxon>Eukaryota</taxon>
        <taxon>Metazoa</taxon>
        <taxon>Ecdysozoa</taxon>
        <taxon>Arthropoda</taxon>
        <taxon>Chelicerata</taxon>
        <taxon>Merostomata</taxon>
        <taxon>Xiphosura</taxon>
        <taxon>Limulidae</taxon>
        <taxon>Limulus</taxon>
    </lineage>
</organism>
<dbReference type="CDD" id="cd22398">
    <property type="entry name" value="KH-I_FUBP_rpt3"/>
    <property type="match status" value="1"/>
</dbReference>
<accession>A0ABM1B4W0</accession>
<proteinExistence type="predicted"/>
<dbReference type="SMART" id="SM00322">
    <property type="entry name" value="KH"/>
    <property type="match status" value="4"/>
</dbReference>
<dbReference type="PANTHER" id="PTHR10288">
    <property type="entry name" value="KH DOMAIN CONTAINING RNA BINDING PROTEIN"/>
    <property type="match status" value="1"/>
</dbReference>
<keyword evidence="7" id="KW-1185">Reference proteome</keyword>
<dbReference type="InterPro" id="IPR015096">
    <property type="entry name" value="FUBP_C"/>
</dbReference>
<dbReference type="Pfam" id="PF00013">
    <property type="entry name" value="KH_1"/>
    <property type="match status" value="4"/>
</dbReference>
<comment type="subcellular location">
    <subcellularLocation>
        <location evidence="1">Nucleus</location>
    </subcellularLocation>
</comment>
<evidence type="ECO:0000313" key="7">
    <source>
        <dbReference type="Proteomes" id="UP000694941"/>
    </source>
</evidence>
<dbReference type="CDD" id="cd22397">
    <property type="entry name" value="KH-I_FUBP_rpt2"/>
    <property type="match status" value="1"/>
</dbReference>